<evidence type="ECO:0000256" key="5">
    <source>
        <dbReference type="SAM" id="Coils"/>
    </source>
</evidence>
<evidence type="ECO:0000256" key="3">
    <source>
        <dbReference type="HAMAP-Rule" id="MF_02071"/>
    </source>
</evidence>
<evidence type="ECO:0000313" key="8">
    <source>
        <dbReference type="Proteomes" id="UP000233654"/>
    </source>
</evidence>
<dbReference type="PANTHER" id="PTHR34183">
    <property type="entry name" value="ENDOLYTIC PEPTIDOGLYCAN TRANSGLYCOSYLASE RLPA"/>
    <property type="match status" value="1"/>
</dbReference>
<dbReference type="HAMAP" id="MF_02071">
    <property type="entry name" value="RlpA"/>
    <property type="match status" value="1"/>
</dbReference>
<dbReference type="Gene3D" id="6.10.250.3150">
    <property type="match status" value="1"/>
</dbReference>
<dbReference type="EMBL" id="PHEX01000002">
    <property type="protein sequence ID" value="PKQ28935.1"/>
    <property type="molecule type" value="Genomic_DNA"/>
</dbReference>
<dbReference type="NCBIfam" id="TIGR00413">
    <property type="entry name" value="rlpA"/>
    <property type="match status" value="1"/>
</dbReference>
<sequence length="317" mass="35566" precursor="true">MIIVGSVFLMSASVALAQTPAQESLMTQEERSRSIEREIASLESELSRTQQDAISIAHKLSDIEKQVLNCYLEIDRAESAISDTRRKINNKLRAMYIGGRKDILAQLMKSRDALEFLVCYDYMMKTISKDADAFARFKKERDHLQKCQDRLLAFKKEEARLARTADAAVIEARIQQKKNELAQVTSQLISQQLPGTYAPAPANFDPARVYVRPDENGFTRTGQVISGYSSWYGGEFHGRPTSSGEVFDQFAFTCAHKTLPFGTWLRVTFRGRNVVVKVNDRGPFIKGRMLDLSRGAAEAIGLTGVQWVDCEIVVPGN</sequence>
<evidence type="ECO:0000259" key="6">
    <source>
        <dbReference type="Pfam" id="PF03330"/>
    </source>
</evidence>
<comment type="similarity">
    <text evidence="3 4">Belongs to the RlpA family.</text>
</comment>
<evidence type="ECO:0000256" key="1">
    <source>
        <dbReference type="ARBA" id="ARBA00023239"/>
    </source>
</evidence>
<gene>
    <name evidence="3" type="primary">rlpA</name>
    <name evidence="7" type="ORF">CVT63_00280</name>
</gene>
<dbReference type="GO" id="GO:0071555">
    <property type="term" value="P:cell wall organization"/>
    <property type="evidence" value="ECO:0007669"/>
    <property type="project" value="UniProtKB-KW"/>
</dbReference>
<protein>
    <recommendedName>
        <fullName evidence="3">Probable endolytic peptidoglycan transglycosylase RlpA</fullName>
        <ecNumber evidence="3">4.2.2.-</ecNumber>
    </recommendedName>
</protein>
<feature type="coiled-coil region" evidence="5">
    <location>
        <begin position="25"/>
        <end position="94"/>
    </location>
</feature>
<comment type="function">
    <text evidence="3">Lytic transglycosylase with a strong preference for naked glycan strands that lack stem peptides.</text>
</comment>
<evidence type="ECO:0000256" key="2">
    <source>
        <dbReference type="ARBA" id="ARBA00023316"/>
    </source>
</evidence>
<keyword evidence="1 3" id="KW-0456">Lyase</keyword>
<keyword evidence="2 3" id="KW-0961">Cell wall biogenesis/degradation</keyword>
<evidence type="ECO:0000256" key="4">
    <source>
        <dbReference type="RuleBase" id="RU003495"/>
    </source>
</evidence>
<evidence type="ECO:0000313" key="7">
    <source>
        <dbReference type="EMBL" id="PKQ28935.1"/>
    </source>
</evidence>
<dbReference type="Pfam" id="PF03330">
    <property type="entry name" value="DPBB_1"/>
    <property type="match status" value="1"/>
</dbReference>
<reference evidence="7 8" key="1">
    <citation type="journal article" date="2017" name="ISME J.">
        <title>Potential for microbial H2 and metal transformations associated with novel bacteria and archaea in deep terrestrial subsurface sediments.</title>
        <authorList>
            <person name="Hernsdorf A.W."/>
            <person name="Amano Y."/>
            <person name="Miyakawa K."/>
            <person name="Ise K."/>
            <person name="Suzuki Y."/>
            <person name="Anantharaman K."/>
            <person name="Probst A."/>
            <person name="Burstein D."/>
            <person name="Thomas B.C."/>
            <person name="Banfield J.F."/>
        </authorList>
    </citation>
    <scope>NUCLEOTIDE SEQUENCE [LARGE SCALE GENOMIC DNA]</scope>
    <source>
        <strain evidence="7">HGW-Actinobacteria-3</strain>
    </source>
</reference>
<proteinExistence type="inferred from homology"/>
<dbReference type="InterPro" id="IPR034718">
    <property type="entry name" value="RlpA"/>
</dbReference>
<organism evidence="7 8">
    <name type="scientific">Candidatus Anoxymicrobium japonicum</name>
    <dbReference type="NCBI Taxonomy" id="2013648"/>
    <lineage>
        <taxon>Bacteria</taxon>
        <taxon>Bacillati</taxon>
        <taxon>Actinomycetota</taxon>
        <taxon>Candidatus Geothermincolia</taxon>
        <taxon>Candidatus Geothermincolales</taxon>
        <taxon>Candidatus Anoxymicrobiaceae</taxon>
        <taxon>Candidatus Anoxymicrobium</taxon>
    </lineage>
</organism>
<dbReference type="Proteomes" id="UP000233654">
    <property type="component" value="Unassembled WGS sequence"/>
</dbReference>
<dbReference type="InterPro" id="IPR009009">
    <property type="entry name" value="RlpA-like_DPBB"/>
</dbReference>
<dbReference type="GO" id="GO:0008932">
    <property type="term" value="F:lytic endotransglycosylase activity"/>
    <property type="evidence" value="ECO:0007669"/>
    <property type="project" value="UniProtKB-UniRule"/>
</dbReference>
<dbReference type="EC" id="4.2.2.-" evidence="3"/>
<dbReference type="SUPFAM" id="SSF50685">
    <property type="entry name" value="Barwin-like endoglucanases"/>
    <property type="match status" value="1"/>
</dbReference>
<dbReference type="InterPro" id="IPR036908">
    <property type="entry name" value="RlpA-like_sf"/>
</dbReference>
<dbReference type="GO" id="GO:0000270">
    <property type="term" value="P:peptidoglycan metabolic process"/>
    <property type="evidence" value="ECO:0007669"/>
    <property type="project" value="UniProtKB-UniRule"/>
</dbReference>
<keyword evidence="5" id="KW-0175">Coiled coil</keyword>
<feature type="signal peptide" evidence="3">
    <location>
        <begin position="1"/>
        <end position="17"/>
    </location>
</feature>
<comment type="caution">
    <text evidence="7">The sequence shown here is derived from an EMBL/GenBank/DDBJ whole genome shotgun (WGS) entry which is preliminary data.</text>
</comment>
<feature type="domain" description="RlpA-like protein double-psi beta-barrel" evidence="6">
    <location>
        <begin position="226"/>
        <end position="304"/>
    </location>
</feature>
<feature type="chain" id="PRO_5015014371" description="Probable endolytic peptidoglycan transglycosylase RlpA" evidence="3">
    <location>
        <begin position="18"/>
        <end position="317"/>
    </location>
</feature>
<dbReference type="PANTHER" id="PTHR34183:SF1">
    <property type="entry name" value="ENDOLYTIC PEPTIDOGLYCAN TRANSGLYCOSYLASE RLPA"/>
    <property type="match status" value="1"/>
</dbReference>
<name>A0A2N3G895_9ACTN</name>
<keyword evidence="3" id="KW-0732">Signal</keyword>
<accession>A0A2N3G895</accession>
<dbReference type="Gene3D" id="2.40.40.10">
    <property type="entry name" value="RlpA-like domain"/>
    <property type="match status" value="1"/>
</dbReference>
<dbReference type="AlphaFoldDB" id="A0A2N3G895"/>
<dbReference type="InterPro" id="IPR012997">
    <property type="entry name" value="RplA"/>
</dbReference>
<dbReference type="CDD" id="cd22268">
    <property type="entry name" value="DPBB_RlpA-like"/>
    <property type="match status" value="1"/>
</dbReference>